<dbReference type="RefSeq" id="WP_259427919.1">
    <property type="nucleotide sequence ID" value="NZ_JANWTC010000006.1"/>
</dbReference>
<dbReference type="EMBL" id="JANWTC010000006">
    <property type="protein sequence ID" value="MCS5479848.1"/>
    <property type="molecule type" value="Genomic_DNA"/>
</dbReference>
<organism evidence="1 2">
    <name type="scientific">Corynebacterium lemuris</name>
    <dbReference type="NCBI Taxonomy" id="1859292"/>
    <lineage>
        <taxon>Bacteria</taxon>
        <taxon>Bacillati</taxon>
        <taxon>Actinomycetota</taxon>
        <taxon>Actinomycetes</taxon>
        <taxon>Mycobacteriales</taxon>
        <taxon>Corynebacteriaceae</taxon>
        <taxon>Corynebacterium</taxon>
    </lineage>
</organism>
<accession>A0ABT2FX80</accession>
<proteinExistence type="predicted"/>
<reference evidence="1 2" key="1">
    <citation type="submission" date="2022-08" db="EMBL/GenBank/DDBJ databases">
        <title>YIM 101645 draft genome.</title>
        <authorList>
            <person name="Chen X."/>
        </authorList>
    </citation>
    <scope>NUCLEOTIDE SEQUENCE [LARGE SCALE GENOMIC DNA]</scope>
    <source>
        <strain evidence="1 2">YIM 101645</strain>
    </source>
</reference>
<keyword evidence="2" id="KW-1185">Reference proteome</keyword>
<dbReference type="Gene3D" id="2.60.120.200">
    <property type="match status" value="1"/>
</dbReference>
<dbReference type="SUPFAM" id="SSF49899">
    <property type="entry name" value="Concanavalin A-like lectins/glucanases"/>
    <property type="match status" value="1"/>
</dbReference>
<comment type="caution">
    <text evidence="1">The sequence shown here is derived from an EMBL/GenBank/DDBJ whole genome shotgun (WGS) entry which is preliminary data.</text>
</comment>
<protein>
    <submittedName>
        <fullName evidence="1">LamG domain-containing protein</fullName>
    </submittedName>
</protein>
<name>A0ABT2FX80_9CORY</name>
<evidence type="ECO:0000313" key="2">
    <source>
        <dbReference type="Proteomes" id="UP001205965"/>
    </source>
</evidence>
<dbReference type="Proteomes" id="UP001205965">
    <property type="component" value="Unassembled WGS sequence"/>
</dbReference>
<gene>
    <name evidence="1" type="ORF">NYP18_09265</name>
</gene>
<sequence>MRVARDDGALTPVGEARVWDNGAWRTIFNADPIKALGPVRYYRLQGTLASEYTEHSLALGSTARLLPGHVEFGYSATGTTTHMTPGAYDDFTLSMWAKLSHADGGSVWEWGSSHSSGVYYAWADRDGMTMATYSNGAGGHYHKPYTSISTGMWEHWVFRFRRRSSSQVWAQMWRNGTTTGEVSLGYNPGTKGGSNLVLGSDILGEDTFDGGLSNVAFFGRALTPAEITKIYEVGRT</sequence>
<dbReference type="InterPro" id="IPR013320">
    <property type="entry name" value="ConA-like_dom_sf"/>
</dbReference>
<dbReference type="Pfam" id="PF13385">
    <property type="entry name" value="Laminin_G_3"/>
    <property type="match status" value="1"/>
</dbReference>
<evidence type="ECO:0000313" key="1">
    <source>
        <dbReference type="EMBL" id="MCS5479848.1"/>
    </source>
</evidence>